<feature type="domain" description="Serine aminopeptidase S33" evidence="3">
    <location>
        <begin position="151"/>
        <end position="246"/>
    </location>
</feature>
<name>A0A5C5U798_9GAMM</name>
<dbReference type="PANTHER" id="PTHR43265">
    <property type="entry name" value="ESTERASE ESTD"/>
    <property type="match status" value="1"/>
</dbReference>
<dbReference type="Pfam" id="PF12146">
    <property type="entry name" value="Hydrolase_4"/>
    <property type="match status" value="1"/>
</dbReference>
<accession>A0A5C5U798</accession>
<evidence type="ECO:0000256" key="1">
    <source>
        <dbReference type="SAM" id="MobiDB-lite"/>
    </source>
</evidence>
<gene>
    <name evidence="4" type="ORF">FQY79_00700</name>
</gene>
<feature type="region of interest" description="Disordered" evidence="1">
    <location>
        <begin position="449"/>
        <end position="475"/>
    </location>
</feature>
<feature type="chain" id="PRO_5023069089" evidence="2">
    <location>
        <begin position="22"/>
        <end position="475"/>
    </location>
</feature>
<protein>
    <submittedName>
        <fullName evidence="4">Alpha/beta hydrolase</fullName>
    </submittedName>
</protein>
<organism evidence="4 5">
    <name type="scientific">Luteimonas wenzhouensis</name>
    <dbReference type="NCBI Taxonomy" id="2599615"/>
    <lineage>
        <taxon>Bacteria</taxon>
        <taxon>Pseudomonadati</taxon>
        <taxon>Pseudomonadota</taxon>
        <taxon>Gammaproteobacteria</taxon>
        <taxon>Lysobacterales</taxon>
        <taxon>Lysobacteraceae</taxon>
        <taxon>Luteimonas</taxon>
    </lineage>
</organism>
<dbReference type="InterPro" id="IPR053145">
    <property type="entry name" value="AB_hydrolase_Est10"/>
</dbReference>
<dbReference type="RefSeq" id="WP_146309821.1">
    <property type="nucleotide sequence ID" value="NZ_VOHE01000001.1"/>
</dbReference>
<dbReference type="EMBL" id="VOHE01000001">
    <property type="protein sequence ID" value="TWT21688.1"/>
    <property type="molecule type" value="Genomic_DNA"/>
</dbReference>
<dbReference type="GO" id="GO:0052689">
    <property type="term" value="F:carboxylic ester hydrolase activity"/>
    <property type="evidence" value="ECO:0007669"/>
    <property type="project" value="TreeGrafter"/>
</dbReference>
<comment type="caution">
    <text evidence="4">The sequence shown here is derived from an EMBL/GenBank/DDBJ whole genome shotgun (WGS) entry which is preliminary data.</text>
</comment>
<dbReference type="InterPro" id="IPR022742">
    <property type="entry name" value="Hydrolase_4"/>
</dbReference>
<evidence type="ECO:0000259" key="3">
    <source>
        <dbReference type="Pfam" id="PF12146"/>
    </source>
</evidence>
<dbReference type="AlphaFoldDB" id="A0A5C5U798"/>
<reference evidence="4 5" key="1">
    <citation type="submission" date="2019-07" db="EMBL/GenBank/DDBJ databases">
        <title>Luteimonas sp. YD-1 nov., isolated from acidic soil.</title>
        <authorList>
            <person name="Zhou J."/>
        </authorList>
    </citation>
    <scope>NUCLEOTIDE SEQUENCE [LARGE SCALE GENOMIC DNA]</scope>
    <source>
        <strain evidence="4 5">YD-1</strain>
    </source>
</reference>
<dbReference type="Proteomes" id="UP000315949">
    <property type="component" value="Unassembled WGS sequence"/>
</dbReference>
<evidence type="ECO:0000256" key="2">
    <source>
        <dbReference type="SAM" id="SignalP"/>
    </source>
</evidence>
<evidence type="ECO:0000313" key="4">
    <source>
        <dbReference type="EMBL" id="TWT21688.1"/>
    </source>
</evidence>
<dbReference type="InterPro" id="IPR029058">
    <property type="entry name" value="AB_hydrolase_fold"/>
</dbReference>
<dbReference type="Gene3D" id="3.40.50.1820">
    <property type="entry name" value="alpha/beta hydrolase"/>
    <property type="match status" value="1"/>
</dbReference>
<dbReference type="PANTHER" id="PTHR43265:SF1">
    <property type="entry name" value="ESTERASE ESTD"/>
    <property type="match status" value="1"/>
</dbReference>
<dbReference type="OrthoDB" id="1412847at2"/>
<evidence type="ECO:0000313" key="5">
    <source>
        <dbReference type="Proteomes" id="UP000315949"/>
    </source>
</evidence>
<keyword evidence="5" id="KW-1185">Reference proteome</keyword>
<keyword evidence="4" id="KW-0378">Hydrolase</keyword>
<keyword evidence="2" id="KW-0732">Signal</keyword>
<dbReference type="SUPFAM" id="SSF53474">
    <property type="entry name" value="alpha/beta-Hydrolases"/>
    <property type="match status" value="1"/>
</dbReference>
<sequence>MKPAGLVLLLLSVLLASGCSRDDPTPPGGDFACHAGAWQLADGAVMALVPVDGGLRYRLLDGRTGRLETAGKAPGDELQAREGWRENGPIVARARFEPCPAGRMHFALASGSEGDAVRLPLPVQDATFASDGLQLRGRLVLPAGGTQDPVPLAVLVHGSERYSALESNPMQYLLPAQGVAAFVYDKRGTGGSAGEYTQDFHALAGDAVAALAEARRLHPAGFSAAGFVGASQGGWVAPLAASRSDADYVVALYGLAENALAEDREQVMNDLRAKGHGDDVLEQAREVTDATARLIASGFTSGFDELQAVRREYGDAPWFNDIEGEFSGQVLRVPGWMPQALVRRIASRQDVGTSWDYEPLPVLEQLAPRQLWVVAAEDLEAPNAETLRRIRALQAQGRPVDLAVFPDTDHGMLEFDATGGERIMLRHADGYFALVADWIRDPRVQGPYGRAQLERHDAGASGPDASGEATAPPAP</sequence>
<feature type="signal peptide" evidence="2">
    <location>
        <begin position="1"/>
        <end position="21"/>
    </location>
</feature>
<dbReference type="PROSITE" id="PS51257">
    <property type="entry name" value="PROKAR_LIPOPROTEIN"/>
    <property type="match status" value="1"/>
</dbReference>
<proteinExistence type="predicted"/>